<keyword evidence="2" id="KW-1185">Reference proteome</keyword>
<dbReference type="AlphaFoldDB" id="A0A2S6GLK2"/>
<gene>
    <name evidence="1" type="ORF">CLV40_11178</name>
</gene>
<dbReference type="Proteomes" id="UP000239203">
    <property type="component" value="Unassembled WGS sequence"/>
</dbReference>
<keyword evidence="1" id="KW-0808">Transferase</keyword>
<name>A0A2S6GLK2_9PSEU</name>
<protein>
    <submittedName>
        <fullName evidence="1">Glycosyltransferase involved in cell wall biosynthesis</fullName>
    </submittedName>
</protein>
<proteinExistence type="predicted"/>
<dbReference type="OrthoDB" id="4120491at2"/>
<evidence type="ECO:0000313" key="1">
    <source>
        <dbReference type="EMBL" id="PPK66114.1"/>
    </source>
</evidence>
<accession>A0A2S6GLK2</accession>
<dbReference type="SUPFAM" id="SSF53756">
    <property type="entry name" value="UDP-Glycosyltransferase/glycogen phosphorylase"/>
    <property type="match status" value="1"/>
</dbReference>
<reference evidence="1 2" key="1">
    <citation type="submission" date="2018-02" db="EMBL/GenBank/DDBJ databases">
        <title>Genomic Encyclopedia of Archaeal and Bacterial Type Strains, Phase II (KMG-II): from individual species to whole genera.</title>
        <authorList>
            <person name="Goeker M."/>
        </authorList>
    </citation>
    <scope>NUCLEOTIDE SEQUENCE [LARGE SCALE GENOMIC DNA]</scope>
    <source>
        <strain evidence="1 2">YU 961-1</strain>
    </source>
</reference>
<dbReference type="Gene3D" id="3.40.50.2000">
    <property type="entry name" value="Glycogen Phosphorylase B"/>
    <property type="match status" value="2"/>
</dbReference>
<dbReference type="EMBL" id="PTIX01000011">
    <property type="protein sequence ID" value="PPK66114.1"/>
    <property type="molecule type" value="Genomic_DNA"/>
</dbReference>
<organism evidence="1 2">
    <name type="scientific">Actinokineospora auranticolor</name>
    <dbReference type="NCBI Taxonomy" id="155976"/>
    <lineage>
        <taxon>Bacteria</taxon>
        <taxon>Bacillati</taxon>
        <taxon>Actinomycetota</taxon>
        <taxon>Actinomycetes</taxon>
        <taxon>Pseudonocardiales</taxon>
        <taxon>Pseudonocardiaceae</taxon>
        <taxon>Actinokineospora</taxon>
    </lineage>
</organism>
<sequence>MRVRAYAPGPSGHGVVRHAALVADAVREHGFHPTHSDADLTHAQFSDSLYGAGIAQATRSFLDWAATAPRPLVVTLHDVPGGDPDARRDRERISGYREVAGVCDAILVSSRHEAVKARAFTDRQVHVIDLPLPSLPAPGPRPWWADQPVLGVLGFLYPGKGHARAIDAAARSPLHPRVVAAGSTSPGHADLERSLAKRAADLGVDLVVTGTLSDADMAAAAAAITVPLVLHDRASASGTLLTWWGSRRRPLAAPGDYAVELHRRHPGSLALCADDSALDRAVAAALDSVGSTWLSSTPPWPDVGAAHVRLYHALCGVAA</sequence>
<comment type="caution">
    <text evidence="1">The sequence shown here is derived from an EMBL/GenBank/DDBJ whole genome shotgun (WGS) entry which is preliminary data.</text>
</comment>
<dbReference type="GO" id="GO:0016740">
    <property type="term" value="F:transferase activity"/>
    <property type="evidence" value="ECO:0007669"/>
    <property type="project" value="UniProtKB-KW"/>
</dbReference>
<evidence type="ECO:0000313" key="2">
    <source>
        <dbReference type="Proteomes" id="UP000239203"/>
    </source>
</evidence>
<dbReference type="RefSeq" id="WP_146108134.1">
    <property type="nucleotide sequence ID" value="NZ_CP154825.1"/>
</dbReference>